<reference evidence="11" key="1">
    <citation type="submission" date="2021-06" db="EMBL/GenBank/DDBJ databases">
        <authorList>
            <consortium name="Wellcome Sanger Institute Data Sharing"/>
        </authorList>
    </citation>
    <scope>NUCLEOTIDE SEQUENCE [LARGE SCALE GENOMIC DNA]</scope>
</reference>
<protein>
    <submittedName>
        <fullName evidence="11">Interleukin-13 receptor subunit alpha-2-like</fullName>
    </submittedName>
</protein>
<dbReference type="CDD" id="cd00063">
    <property type="entry name" value="FN3"/>
    <property type="match status" value="1"/>
</dbReference>
<dbReference type="GO" id="GO:0009897">
    <property type="term" value="C:external side of plasma membrane"/>
    <property type="evidence" value="ECO:0007669"/>
    <property type="project" value="TreeGrafter"/>
</dbReference>
<evidence type="ECO:0000256" key="4">
    <source>
        <dbReference type="ARBA" id="ARBA00022729"/>
    </source>
</evidence>
<evidence type="ECO:0000313" key="11">
    <source>
        <dbReference type="Ensembl" id="ENSECRP00000015628.1"/>
    </source>
</evidence>
<dbReference type="PROSITE" id="PS50853">
    <property type="entry name" value="FN3"/>
    <property type="match status" value="1"/>
</dbReference>
<dbReference type="SMART" id="SM00060">
    <property type="entry name" value="FN3"/>
    <property type="match status" value="2"/>
</dbReference>
<keyword evidence="6" id="KW-0472">Membrane</keyword>
<dbReference type="InterPro" id="IPR003961">
    <property type="entry name" value="FN3_dom"/>
</dbReference>
<feature type="chain" id="PRO_5034797630" evidence="9">
    <location>
        <begin position="24"/>
        <end position="327"/>
    </location>
</feature>
<dbReference type="Pfam" id="PF18001">
    <property type="entry name" value="Il13Ra_Ig"/>
    <property type="match status" value="1"/>
</dbReference>
<feature type="domain" description="Fibronectin type-III" evidence="10">
    <location>
        <begin position="216"/>
        <end position="308"/>
    </location>
</feature>
<organism evidence="11 12">
    <name type="scientific">Erpetoichthys calabaricus</name>
    <name type="common">Rope fish</name>
    <name type="synonym">Calamoichthys calabaricus</name>
    <dbReference type="NCBI Taxonomy" id="27687"/>
    <lineage>
        <taxon>Eukaryota</taxon>
        <taxon>Metazoa</taxon>
        <taxon>Chordata</taxon>
        <taxon>Craniata</taxon>
        <taxon>Vertebrata</taxon>
        <taxon>Euteleostomi</taxon>
        <taxon>Actinopterygii</taxon>
        <taxon>Polypteriformes</taxon>
        <taxon>Polypteridae</taxon>
        <taxon>Erpetoichthys</taxon>
    </lineage>
</organism>
<proteinExistence type="inferred from homology"/>
<evidence type="ECO:0000256" key="2">
    <source>
        <dbReference type="ARBA" id="ARBA00008159"/>
    </source>
</evidence>
<dbReference type="InterPro" id="IPR048648">
    <property type="entry name" value="CRLF2-like_D2"/>
</dbReference>
<dbReference type="GO" id="GO:0004896">
    <property type="term" value="F:cytokine receptor activity"/>
    <property type="evidence" value="ECO:0007669"/>
    <property type="project" value="TreeGrafter"/>
</dbReference>
<keyword evidence="12" id="KW-1185">Reference proteome</keyword>
<evidence type="ECO:0000256" key="5">
    <source>
        <dbReference type="ARBA" id="ARBA00022989"/>
    </source>
</evidence>
<dbReference type="InterPro" id="IPR015321">
    <property type="entry name" value="TypeI_recpt_CBD"/>
</dbReference>
<dbReference type="Pfam" id="PF09240">
    <property type="entry name" value="IL6Ra-bind"/>
    <property type="match status" value="1"/>
</dbReference>
<dbReference type="Pfam" id="PF21605">
    <property type="entry name" value="CRLF2-like_D2"/>
    <property type="match status" value="1"/>
</dbReference>
<accession>A0A8C4SCN6</accession>
<evidence type="ECO:0000256" key="3">
    <source>
        <dbReference type="ARBA" id="ARBA00022692"/>
    </source>
</evidence>
<name>A0A8C4SCN6_ERPCA</name>
<keyword evidence="8" id="KW-0325">Glycoprotein</keyword>
<keyword evidence="4 9" id="KW-0732">Signal</keyword>
<evidence type="ECO:0000256" key="7">
    <source>
        <dbReference type="ARBA" id="ARBA00023170"/>
    </source>
</evidence>
<evidence type="ECO:0000259" key="10">
    <source>
        <dbReference type="PROSITE" id="PS50853"/>
    </source>
</evidence>
<dbReference type="AlphaFoldDB" id="A0A8C4SCN6"/>
<comment type="subcellular location">
    <subcellularLocation>
        <location evidence="1">Membrane</location>
        <topology evidence="1">Single-pass type I membrane protein</topology>
    </subcellularLocation>
</comment>
<reference evidence="11" key="3">
    <citation type="submission" date="2025-09" db="UniProtKB">
        <authorList>
            <consortium name="Ensembl"/>
        </authorList>
    </citation>
    <scope>IDENTIFICATION</scope>
</reference>
<dbReference type="InterPro" id="IPR036116">
    <property type="entry name" value="FN3_sf"/>
</dbReference>
<dbReference type="InterPro" id="IPR013783">
    <property type="entry name" value="Ig-like_fold"/>
</dbReference>
<evidence type="ECO:0000256" key="6">
    <source>
        <dbReference type="ARBA" id="ARBA00023136"/>
    </source>
</evidence>
<dbReference type="Ensembl" id="ENSECRT00000015905.1">
    <property type="protein sequence ID" value="ENSECRP00000015628.1"/>
    <property type="gene ID" value="ENSECRG00000010433.1"/>
</dbReference>
<dbReference type="Gene3D" id="2.60.40.10">
    <property type="entry name" value="Immunoglobulins"/>
    <property type="match status" value="3"/>
</dbReference>
<feature type="signal peptide" evidence="9">
    <location>
        <begin position="1"/>
        <end position="23"/>
    </location>
</feature>
<evidence type="ECO:0000313" key="12">
    <source>
        <dbReference type="Proteomes" id="UP000694620"/>
    </source>
</evidence>
<evidence type="ECO:0000256" key="8">
    <source>
        <dbReference type="ARBA" id="ARBA00023180"/>
    </source>
</evidence>
<keyword evidence="5" id="KW-1133">Transmembrane helix</keyword>
<dbReference type="InterPro" id="IPR040566">
    <property type="entry name" value="Il13Ra_Ig"/>
</dbReference>
<evidence type="ECO:0000256" key="1">
    <source>
        <dbReference type="ARBA" id="ARBA00004479"/>
    </source>
</evidence>
<dbReference type="GeneTree" id="ENSGT00940000160896"/>
<keyword evidence="3" id="KW-0812">Transmembrane</keyword>
<gene>
    <name evidence="11" type="primary">LOC114662099</name>
</gene>
<dbReference type="Proteomes" id="UP000694620">
    <property type="component" value="Chromosome 12"/>
</dbReference>
<reference evidence="11" key="2">
    <citation type="submission" date="2025-08" db="UniProtKB">
        <authorList>
            <consortium name="Ensembl"/>
        </authorList>
    </citation>
    <scope>IDENTIFICATION</scope>
</reference>
<keyword evidence="7" id="KW-0675">Receptor</keyword>
<evidence type="ECO:0000256" key="9">
    <source>
        <dbReference type="SAM" id="SignalP"/>
    </source>
</evidence>
<comment type="similarity">
    <text evidence="2">Belongs to the type I cytokine receptor family. Type 5 subfamily.</text>
</comment>
<dbReference type="SUPFAM" id="SSF49265">
    <property type="entry name" value="Fibronectin type III"/>
    <property type="match status" value="2"/>
</dbReference>
<dbReference type="PANTHER" id="PTHR23037:SF46">
    <property type="entry name" value="INTERLEUKIN 5 RECEPTOR SUBUNIT ALPHA"/>
    <property type="match status" value="1"/>
</dbReference>
<dbReference type="PANTHER" id="PTHR23037">
    <property type="entry name" value="CYTOKINE RECEPTOR"/>
    <property type="match status" value="1"/>
</dbReference>
<sequence>MPFTSYFALFCSVAASLHAYSHAVPPPLNLTFSLRNLFTAKWSWSPPAGLNNSNCLIEYISEVNKNSPEWTVQLSREGDLDLNNGTEFRVKASNTCQNHMAAEWATIFIPPPSGDFKSSVMNFECLMYMMGYMNCTWMPGIYSDYNLYYWYRYLEKVQSCKQYIYIGGIRQGCHFQPHDLMWKNIKDTIIYIFVNGSKENSTKPFFYKNNLLNIVKPTPPNILSVTVVKDSVQLKWEEPPGFNKECLLYQINYKSIRASNWMPISTRENSASVPIDPHIQYAFKVRSKYDTCGDGSWSEWSNVKESEHIYQMDRIIYIAPVVAVMLL</sequence>